<keyword evidence="3" id="KW-1185">Reference proteome</keyword>
<evidence type="ECO:0000313" key="3">
    <source>
        <dbReference type="Proteomes" id="UP000027222"/>
    </source>
</evidence>
<dbReference type="Pfam" id="PF01926">
    <property type="entry name" value="MMR_HSR1"/>
    <property type="match status" value="1"/>
</dbReference>
<dbReference type="OrthoDB" id="8954335at2759"/>
<dbReference type="GO" id="GO:0005525">
    <property type="term" value="F:GTP binding"/>
    <property type="evidence" value="ECO:0007669"/>
    <property type="project" value="InterPro"/>
</dbReference>
<dbReference type="Proteomes" id="UP000027222">
    <property type="component" value="Unassembled WGS sequence"/>
</dbReference>
<protein>
    <recommendedName>
        <fullName evidence="1">G domain-containing protein</fullName>
    </recommendedName>
</protein>
<name>A0A067TKW1_GALM3</name>
<dbReference type="AlphaFoldDB" id="A0A067TKW1"/>
<organism evidence="2 3">
    <name type="scientific">Galerina marginata (strain CBS 339.88)</name>
    <dbReference type="NCBI Taxonomy" id="685588"/>
    <lineage>
        <taxon>Eukaryota</taxon>
        <taxon>Fungi</taxon>
        <taxon>Dikarya</taxon>
        <taxon>Basidiomycota</taxon>
        <taxon>Agaricomycotina</taxon>
        <taxon>Agaricomycetes</taxon>
        <taxon>Agaricomycetidae</taxon>
        <taxon>Agaricales</taxon>
        <taxon>Agaricineae</taxon>
        <taxon>Strophariaceae</taxon>
        <taxon>Galerina</taxon>
    </lineage>
</organism>
<evidence type="ECO:0000313" key="2">
    <source>
        <dbReference type="EMBL" id="KDR80544.1"/>
    </source>
</evidence>
<reference evidence="3" key="1">
    <citation type="journal article" date="2014" name="Proc. Natl. Acad. Sci. U.S.A.">
        <title>Extensive sampling of basidiomycete genomes demonstrates inadequacy of the white-rot/brown-rot paradigm for wood decay fungi.</title>
        <authorList>
            <person name="Riley R."/>
            <person name="Salamov A.A."/>
            <person name="Brown D.W."/>
            <person name="Nagy L.G."/>
            <person name="Floudas D."/>
            <person name="Held B.W."/>
            <person name="Levasseur A."/>
            <person name="Lombard V."/>
            <person name="Morin E."/>
            <person name="Otillar R."/>
            <person name="Lindquist E.A."/>
            <person name="Sun H."/>
            <person name="LaButti K.M."/>
            <person name="Schmutz J."/>
            <person name="Jabbour D."/>
            <person name="Luo H."/>
            <person name="Baker S.E."/>
            <person name="Pisabarro A.G."/>
            <person name="Walton J.D."/>
            <person name="Blanchette R.A."/>
            <person name="Henrissat B."/>
            <person name="Martin F."/>
            <person name="Cullen D."/>
            <person name="Hibbett D.S."/>
            <person name="Grigoriev I.V."/>
        </authorList>
    </citation>
    <scope>NUCLEOTIDE SEQUENCE [LARGE SCALE GENOMIC DNA]</scope>
    <source>
        <strain evidence="3">CBS 339.88</strain>
    </source>
</reference>
<dbReference type="InterPro" id="IPR006073">
    <property type="entry name" value="GTP-bd"/>
</dbReference>
<dbReference type="InterPro" id="IPR027417">
    <property type="entry name" value="P-loop_NTPase"/>
</dbReference>
<feature type="domain" description="G" evidence="1">
    <location>
        <begin position="24"/>
        <end position="139"/>
    </location>
</feature>
<dbReference type="CDD" id="cd00882">
    <property type="entry name" value="Ras_like_GTPase"/>
    <property type="match status" value="1"/>
</dbReference>
<sequence length="249" mass="28104">MYHQNHNVSRKIKEWEGIESDIVILVIGPIGAGKSTFINAALDNDKLEVGHGMSPCTTKPWPVVVDNIPNLDGHRLVLVDTPGFDSTDLSKDDERILKQIDTWLEKSYPRKVIFGGVLYVHDITNKKFKAADRRIIERFHRKYGDSAIQNTILATTNWGPPQPKNGETLEKELKSVHWVTTIEKGAKVHRFLRDSESAWAIINDLLRRIVEPQSASKGRKKVKVEGIDIRAFLHALRSRTTAPASCVVQ</sequence>
<dbReference type="Gene3D" id="3.40.50.300">
    <property type="entry name" value="P-loop containing nucleotide triphosphate hydrolases"/>
    <property type="match status" value="1"/>
</dbReference>
<evidence type="ECO:0000259" key="1">
    <source>
        <dbReference type="Pfam" id="PF01926"/>
    </source>
</evidence>
<gene>
    <name evidence="2" type="ORF">GALMADRAFT_153019</name>
</gene>
<dbReference type="HOGENOM" id="CLU_018003_0_1_1"/>
<dbReference type="SUPFAM" id="SSF52540">
    <property type="entry name" value="P-loop containing nucleoside triphosphate hydrolases"/>
    <property type="match status" value="1"/>
</dbReference>
<proteinExistence type="predicted"/>
<dbReference type="EMBL" id="KL142371">
    <property type="protein sequence ID" value="KDR80544.1"/>
    <property type="molecule type" value="Genomic_DNA"/>
</dbReference>
<accession>A0A067TKW1</accession>